<evidence type="ECO:0000256" key="1">
    <source>
        <dbReference type="SAM" id="MobiDB-lite"/>
    </source>
</evidence>
<dbReference type="EMBL" id="LR131273">
    <property type="protein sequence ID" value="VDR38807.1"/>
    <property type="molecule type" value="Genomic_DNA"/>
</dbReference>
<name>A0A3P8KR30_TSUPA</name>
<gene>
    <name evidence="2" type="ORF">NCTC10741_01939</name>
</gene>
<evidence type="ECO:0000313" key="3">
    <source>
        <dbReference type="Proteomes" id="UP000271626"/>
    </source>
</evidence>
<dbReference type="RefSeq" id="WP_126195990.1">
    <property type="nucleotide sequence ID" value="NZ_CP085954.1"/>
</dbReference>
<dbReference type="AlphaFoldDB" id="A0A3P8KR30"/>
<proteinExistence type="predicted"/>
<sequence length="112" mass="11677">MPAPTTLTLQQKALTPLLEKHLVRPWPDFGTAVGVGSASAAHRALKTLEAAGRITVVRTGHRLLAPTADILQLLGLTHAEAARIVYGPGGAPEAAEDPRDDEADDLTVDGAL</sequence>
<evidence type="ECO:0000313" key="2">
    <source>
        <dbReference type="EMBL" id="VDR38807.1"/>
    </source>
</evidence>
<protein>
    <submittedName>
        <fullName evidence="2">Uncharacterized protein</fullName>
    </submittedName>
</protein>
<reference evidence="2 3" key="1">
    <citation type="submission" date="2018-12" db="EMBL/GenBank/DDBJ databases">
        <authorList>
            <consortium name="Pathogen Informatics"/>
        </authorList>
    </citation>
    <scope>NUCLEOTIDE SEQUENCE [LARGE SCALE GENOMIC DNA]</scope>
    <source>
        <strain evidence="2 3">NCTC10741</strain>
    </source>
</reference>
<organism evidence="2 3">
    <name type="scientific">Tsukamurella paurometabola</name>
    <name type="common">Corynebacterium paurometabolum</name>
    <dbReference type="NCBI Taxonomy" id="2061"/>
    <lineage>
        <taxon>Bacteria</taxon>
        <taxon>Bacillati</taxon>
        <taxon>Actinomycetota</taxon>
        <taxon>Actinomycetes</taxon>
        <taxon>Mycobacteriales</taxon>
        <taxon>Tsukamurellaceae</taxon>
        <taxon>Tsukamurella</taxon>
    </lineage>
</organism>
<accession>A0A3P8KR30</accession>
<dbReference type="Proteomes" id="UP000271626">
    <property type="component" value="Chromosome"/>
</dbReference>
<feature type="region of interest" description="Disordered" evidence="1">
    <location>
        <begin position="88"/>
        <end position="112"/>
    </location>
</feature>
<feature type="compositionally biased region" description="Acidic residues" evidence="1">
    <location>
        <begin position="94"/>
        <end position="112"/>
    </location>
</feature>